<proteinExistence type="predicted"/>
<sequence>MRVGQEEERRATWLELFFDLVFVVAIAALAVFLHDHLTLGGFFGFALLLVPVGWAWMSFAYYVDQFDTDDTLFRMVMLVAMLASAALAVNVGGVLEGSPAGFVVANAVLRALLVGLYAWAWSNATEARPMSARYATGFSVGALIWLSSLLAPEPLRYGLWALALLIEMGSPVLGYSTVRSVPGHSRTCPNASACSP</sequence>
<reference evidence="2" key="1">
    <citation type="submission" date="2020-02" db="EMBL/GenBank/DDBJ databases">
        <authorList>
            <person name="Meier V. D."/>
        </authorList>
    </citation>
    <scope>NUCLEOTIDE SEQUENCE</scope>
    <source>
        <strain evidence="2">AVDCRST_MAG80</strain>
    </source>
</reference>
<dbReference type="PANTHER" id="PTHR36840:SF1">
    <property type="entry name" value="BLL5714 PROTEIN"/>
    <property type="match status" value="1"/>
</dbReference>
<evidence type="ECO:0000313" key="2">
    <source>
        <dbReference type="EMBL" id="CAA9442478.1"/>
    </source>
</evidence>
<name>A0A6J4QJH6_9ACTN</name>
<evidence type="ECO:0000256" key="1">
    <source>
        <dbReference type="SAM" id="Phobius"/>
    </source>
</evidence>
<feature type="transmembrane region" description="Helical" evidence="1">
    <location>
        <begin position="75"/>
        <end position="95"/>
    </location>
</feature>
<gene>
    <name evidence="2" type="ORF">AVDCRST_MAG80-1455</name>
</gene>
<accession>A0A6J4QJH6</accession>
<keyword evidence="1" id="KW-1133">Transmembrane helix</keyword>
<feature type="transmembrane region" description="Helical" evidence="1">
    <location>
        <begin position="132"/>
        <end position="151"/>
    </location>
</feature>
<feature type="transmembrane region" description="Helical" evidence="1">
    <location>
        <begin position="157"/>
        <end position="176"/>
    </location>
</feature>
<evidence type="ECO:0008006" key="3">
    <source>
        <dbReference type="Google" id="ProtNLM"/>
    </source>
</evidence>
<dbReference type="AlphaFoldDB" id="A0A6J4QJH6"/>
<feature type="transmembrane region" description="Helical" evidence="1">
    <location>
        <begin position="12"/>
        <end position="33"/>
    </location>
</feature>
<dbReference type="PANTHER" id="PTHR36840">
    <property type="entry name" value="BLL5714 PROTEIN"/>
    <property type="match status" value="1"/>
</dbReference>
<keyword evidence="1" id="KW-0472">Membrane</keyword>
<organism evidence="2">
    <name type="scientific">uncultured Rubrobacteraceae bacterium</name>
    <dbReference type="NCBI Taxonomy" id="349277"/>
    <lineage>
        <taxon>Bacteria</taxon>
        <taxon>Bacillati</taxon>
        <taxon>Actinomycetota</taxon>
        <taxon>Rubrobacteria</taxon>
        <taxon>Rubrobacterales</taxon>
        <taxon>Rubrobacteraceae</taxon>
        <taxon>environmental samples</taxon>
    </lineage>
</organism>
<feature type="transmembrane region" description="Helical" evidence="1">
    <location>
        <begin position="39"/>
        <end position="63"/>
    </location>
</feature>
<protein>
    <recommendedName>
        <fullName evidence="3">Integral membrane protein</fullName>
    </recommendedName>
</protein>
<dbReference type="EMBL" id="CADCVC010000126">
    <property type="protein sequence ID" value="CAA9442478.1"/>
    <property type="molecule type" value="Genomic_DNA"/>
</dbReference>
<dbReference type="InterPro" id="IPR010640">
    <property type="entry name" value="Low_temperature_requirement_A"/>
</dbReference>
<dbReference type="Pfam" id="PF06772">
    <property type="entry name" value="LtrA"/>
    <property type="match status" value="1"/>
</dbReference>
<feature type="transmembrane region" description="Helical" evidence="1">
    <location>
        <begin position="101"/>
        <end position="120"/>
    </location>
</feature>
<keyword evidence="1" id="KW-0812">Transmembrane</keyword>